<organism evidence="2 3">
    <name type="scientific">Pelobates cultripes</name>
    <name type="common">Western spadefoot toad</name>
    <dbReference type="NCBI Taxonomy" id="61616"/>
    <lineage>
        <taxon>Eukaryota</taxon>
        <taxon>Metazoa</taxon>
        <taxon>Chordata</taxon>
        <taxon>Craniata</taxon>
        <taxon>Vertebrata</taxon>
        <taxon>Euteleostomi</taxon>
        <taxon>Amphibia</taxon>
        <taxon>Batrachia</taxon>
        <taxon>Anura</taxon>
        <taxon>Pelobatoidea</taxon>
        <taxon>Pelobatidae</taxon>
        <taxon>Pelobates</taxon>
    </lineage>
</organism>
<reference evidence="2" key="1">
    <citation type="submission" date="2022-03" db="EMBL/GenBank/DDBJ databases">
        <authorList>
            <person name="Alioto T."/>
            <person name="Alioto T."/>
            <person name="Gomez Garrido J."/>
        </authorList>
    </citation>
    <scope>NUCLEOTIDE SEQUENCE</scope>
</reference>
<dbReference type="Proteomes" id="UP001295444">
    <property type="component" value="Chromosome 08"/>
</dbReference>
<dbReference type="EMBL" id="OW240919">
    <property type="protein sequence ID" value="CAH2312918.1"/>
    <property type="molecule type" value="Genomic_DNA"/>
</dbReference>
<name>A0AAD1T078_PELCU</name>
<keyword evidence="3" id="KW-1185">Reference proteome</keyword>
<accession>A0AAD1T078</accession>
<feature type="region of interest" description="Disordered" evidence="1">
    <location>
        <begin position="1"/>
        <end position="50"/>
    </location>
</feature>
<gene>
    <name evidence="2" type="ORF">PECUL_23A032977</name>
</gene>
<evidence type="ECO:0000256" key="1">
    <source>
        <dbReference type="SAM" id="MobiDB-lite"/>
    </source>
</evidence>
<protein>
    <submittedName>
        <fullName evidence="2">Uncharacterized protein</fullName>
    </submittedName>
</protein>
<dbReference type="AlphaFoldDB" id="A0AAD1T078"/>
<feature type="compositionally biased region" description="Basic and acidic residues" evidence="1">
    <location>
        <begin position="41"/>
        <end position="50"/>
    </location>
</feature>
<evidence type="ECO:0000313" key="3">
    <source>
        <dbReference type="Proteomes" id="UP001295444"/>
    </source>
</evidence>
<sequence length="50" mass="5337">MDGGHPACLLIGPPHDSSGAHLTGPFPRLDRLGFPRSPPKPAERTPKPRT</sequence>
<evidence type="ECO:0000313" key="2">
    <source>
        <dbReference type="EMBL" id="CAH2312918.1"/>
    </source>
</evidence>
<proteinExistence type="predicted"/>